<dbReference type="EMBL" id="OU015567">
    <property type="protein sequence ID" value="CAG5112756.1"/>
    <property type="molecule type" value="Genomic_DNA"/>
</dbReference>
<feature type="compositionally biased region" description="Basic and acidic residues" evidence="1">
    <location>
        <begin position="331"/>
        <end position="349"/>
    </location>
</feature>
<feature type="region of interest" description="Disordered" evidence="1">
    <location>
        <begin position="459"/>
        <end position="497"/>
    </location>
</feature>
<dbReference type="Proteomes" id="UP001158576">
    <property type="component" value="Chromosome 2"/>
</dbReference>
<evidence type="ECO:0000313" key="3">
    <source>
        <dbReference type="Proteomes" id="UP001158576"/>
    </source>
</evidence>
<evidence type="ECO:0000256" key="1">
    <source>
        <dbReference type="SAM" id="MobiDB-lite"/>
    </source>
</evidence>
<protein>
    <submittedName>
        <fullName evidence="2">Oidioi.mRNA.OKI2018_I69.chr2.g6937.t1.cds</fullName>
    </submittedName>
</protein>
<feature type="region of interest" description="Disordered" evidence="1">
    <location>
        <begin position="375"/>
        <end position="397"/>
    </location>
</feature>
<keyword evidence="3" id="KW-1185">Reference proteome</keyword>
<proteinExistence type="predicted"/>
<feature type="compositionally biased region" description="Low complexity" evidence="1">
    <location>
        <begin position="459"/>
        <end position="491"/>
    </location>
</feature>
<evidence type="ECO:0000313" key="2">
    <source>
        <dbReference type="EMBL" id="CAG5112756.1"/>
    </source>
</evidence>
<reference evidence="2 3" key="1">
    <citation type="submission" date="2021-04" db="EMBL/GenBank/DDBJ databases">
        <authorList>
            <person name="Bliznina A."/>
        </authorList>
    </citation>
    <scope>NUCLEOTIDE SEQUENCE [LARGE SCALE GENOMIC DNA]</scope>
</reference>
<accession>A0ABN7T8C6</accession>
<organism evidence="2 3">
    <name type="scientific">Oikopleura dioica</name>
    <name type="common">Tunicate</name>
    <dbReference type="NCBI Taxonomy" id="34765"/>
    <lineage>
        <taxon>Eukaryota</taxon>
        <taxon>Metazoa</taxon>
        <taxon>Chordata</taxon>
        <taxon>Tunicata</taxon>
        <taxon>Appendicularia</taxon>
        <taxon>Copelata</taxon>
        <taxon>Oikopleuridae</taxon>
        <taxon>Oikopleura</taxon>
    </lineage>
</organism>
<name>A0ABN7T8C6_OIKDI</name>
<feature type="region of interest" description="Disordered" evidence="1">
    <location>
        <begin position="331"/>
        <end position="359"/>
    </location>
</feature>
<sequence length="504" mass="56476">MREGKRHHIMSHKQEERHMMKEYKKSEDLAKAIKRGDYGRISTHTNREGRIELITDKGQKIEKAEKRREEMEKKKAPNYAAASVRAHEDDQFLARCVRQVVQQYENRIASGRPFPPQAEMTVKIELIVPYGNEPVEIIAEVPQFSATITGACFDRSANVIFTDTSGCIRMINQEGDALWETTMGYQSGFRPGNLLYLSTRILSHTKSSLCAVNILESDHSPVLYSISGSVQNVSGYGGSEFIVISGGKAMKSIAARKSVHRPEPKPRIEESETVDLDKAFSAARGFFSQIKRQVSKSKQPVFNKVKQVTESLSREIRREIFDDEIFINESTEKDEKAGQINEGEKERSKLNTPSPTPLDTDTLIIERKIKPQIKKKKKEKNDIPCIPPHESPVSQDAEKQLPIIGKSTTDINQREINAQEIAEAINKACFKVDEENSTESSTSSQSQFTIPIITSALSTSSLSTPKSSSPSNSWIIIDDEQPAAAESSSPSDYDEVINSCYDEI</sequence>
<gene>
    <name evidence="2" type="ORF">OKIOD_LOCUS15702</name>
</gene>